<dbReference type="GeneID" id="107217967"/>
<feature type="region of interest" description="Disordered" evidence="1">
    <location>
        <begin position="461"/>
        <end position="586"/>
    </location>
</feature>
<dbReference type="InterPro" id="IPR006621">
    <property type="entry name" value="Nose-resist-to-fluoxetine_N"/>
</dbReference>
<dbReference type="Pfam" id="PF20146">
    <property type="entry name" value="NRF"/>
    <property type="match status" value="1"/>
</dbReference>
<keyword evidence="2" id="KW-1133">Transmembrane helix</keyword>
<feature type="transmembrane region" description="Helical" evidence="2">
    <location>
        <begin position="1003"/>
        <end position="1027"/>
    </location>
</feature>
<accession>A0A6J0BAC0</accession>
<feature type="transmembrane region" description="Helical" evidence="2">
    <location>
        <begin position="1096"/>
        <end position="1114"/>
    </location>
</feature>
<dbReference type="InterPro" id="IPR052728">
    <property type="entry name" value="O2_lipid_transport_reg"/>
</dbReference>
<feature type="transmembrane region" description="Helical" evidence="2">
    <location>
        <begin position="1209"/>
        <end position="1228"/>
    </location>
</feature>
<feature type="region of interest" description="Disordered" evidence="1">
    <location>
        <begin position="346"/>
        <end position="375"/>
    </location>
</feature>
<dbReference type="InterPro" id="IPR002656">
    <property type="entry name" value="Acyl_transf_3_dom"/>
</dbReference>
<proteinExistence type="predicted"/>
<evidence type="ECO:0000256" key="2">
    <source>
        <dbReference type="SAM" id="Phobius"/>
    </source>
</evidence>
<dbReference type="InParanoid" id="A0A6J0BAC0"/>
<feature type="compositionally biased region" description="Polar residues" evidence="1">
    <location>
        <begin position="1507"/>
        <end position="1518"/>
    </location>
</feature>
<feature type="domain" description="Nose resistant-to-fluoxetine protein N-terminal" evidence="3">
    <location>
        <begin position="613"/>
        <end position="767"/>
    </location>
</feature>
<feature type="transmembrane region" description="Helical" evidence="2">
    <location>
        <begin position="1039"/>
        <end position="1057"/>
    </location>
</feature>
<feature type="compositionally biased region" description="Basic and acidic residues" evidence="1">
    <location>
        <begin position="1484"/>
        <end position="1499"/>
    </location>
</feature>
<feature type="region of interest" description="Disordered" evidence="1">
    <location>
        <begin position="1624"/>
        <end position="1696"/>
    </location>
</feature>
<feature type="compositionally biased region" description="Polar residues" evidence="1">
    <location>
        <begin position="1672"/>
        <end position="1688"/>
    </location>
</feature>
<dbReference type="KEGG" id="nlo:107217967"/>
<dbReference type="Proteomes" id="UP000829291">
    <property type="component" value="Chromosome 6"/>
</dbReference>
<sequence>MTAPAMGMVHLSQAGCGVQLARILFLVLALASLLFLIPDGVGAFRIRDGGGSASIEQTRTSCNPLFGKCAQHKTSGLSATTSSSPIIGLRRRFEGATAFSSRPTKSQPLVEESGEVRDNDRAHAGASSYVKSKFEKVASVKVPDVVRAQLRNSAVTKAAASGFARSSIQSKSYSRNSYEDDDGTIETEENEDDNDDSEDYDEENDDDDEDRDDTDGEEENDGEDGNEDEDEDVENYSKDEEGSQTESEEEIKDDEATKSSENEDDDEDADYGRIKVEDEQVLDSNNEDVESTESVEDKHIRIKHEAKIAKQDMPSDKMSIKVTPVHHMWSTENSTRQSIEDIEKLITADSTGQSNEDMEAATKTTRHDDGASDQAGVVDLVEENGDKFVAQETEFDGTTLDASKISVSKYSTSENDDDGDQSEVKKDDTGKVEDVVVPPPRKLERVRLADKSKSMEVVLGRSIEDSFEKAAPQKVTKTEPRQVQKVSSDAEKIEVLKPASTGEQKSESLLVVKPSENISLPLASQKTNGTVKKGKNKAGPRQPTKEAKPPPQPLAKQSEKSKVKVPERESDQKSTKSNAKPKKRMEASITLSELNDLLLTTPSFTPNFTAIENPVCQQHGKIFLRQLRGYKLWALQMLDSSAKVPSGLLRGNINQLGDFDQCLGVKAYVKVDEKTVKVQGKYCLATIDLQATRHDTKIPVNFMQSRAFLRASMNGPSHFIPRFTTANWALCVPAACSPADVQSVIKDALSAYNESMGLRFSIGVDPDSCYVKQKAQPYSKETVAILYFYAMTVCLVLVATLRDFFLTFDRPGSYSERIIMAFSLRRTTTLLLQDSQSRNDIRCIHGIRTLATILLYVAHKLIPMSRIPFANRISLTEVANNPISSILRVSLVYTDSFLLLSGVLTAYNMAKEYNKRGEIRWFCRFVTRFIRLTPVLLAVVFWYAFVMEHVGSGPQWNSVVKSNADLCKKNAWTNLLYIQNFLPFEEMCATHTHQLALDMQLSLIAPMLVFFLYNKPVIGILVILFLLQVSATLRYLATTNNYLSLVIFHGMTLKHLYKTANLMYALPLHRATPYLFGTALGTLMHYTGKQVRIHKVLVIIGWVVAAALGFWSLFSPWRSARRDYTYDVEEATYYAVVLPVFWSISLSWVIFASFTQNGGVLNRFLSHHWLVVLSRISYSVYLTQFAVFFYNVGITRYTAEFQLHRSIDLYEAAAVISVSVTLTLLLDLPMQEVKNVIMEFTDGLTVDKVNSVDKVDEKTTETKNHILVKQVEKDSALADEEVESTGWDWQKDIVSSRNIEDEYLDGEETLDVQTFKNDHPRRKSFIRRNAEEEEEIPTWDWIQTPVRKIPRRSNDEDKEVRRERRSLSRQEILANDYVDEPKTLKRSSVQQPRDEDVCRRDGRSQPRAWESRKTMVQDLEESSRNFKQRDDSFLRAGDGRKSDLKDHEVLSRESTKGERPSSKDTDGVSASMWRPIEQPSWEYVNRERSASQSARDGKRTVTKGLDGQSSALRSSTGSLPRASDLQRKVLSDTEEPTYWKKKQLPAKVLPLEEPRVSDEENWEYELRLRRQKIGKILPSDETGTASEEEDWSILRRRSSAEGKMALLNDSSEIKSFGAWSISKVPNTTSDAYSHEPSESDEENAYDVTRNDYRETRPPFRERYDTQSEDETSWNPSRQQSRPAVSPTTFVDEEKDPSSYDFMLKKVSKRTSLQNLDRISQEELEAEEDTGWDFVKEENADMSDSQTTSTGLFKRASIIRSQASEEDPEYVLPERPKLVEQEQEHPFKKAWQMQKSRSEEDGPVGFLVKDKDTRPRSGGSEGRKDAPQQDEIKRARPSAGGQNEDLSYFGGDEAESTSVSYPASNSGDSASLDWIEDEERSTVSGLEETELESTESAEKDAEFLTGKKEQMRYSEEANWEWNQEET</sequence>
<feature type="transmembrane region" description="Helical" evidence="2">
    <location>
        <begin position="20"/>
        <end position="37"/>
    </location>
</feature>
<feature type="compositionally biased region" description="Polar residues" evidence="1">
    <location>
        <begin position="516"/>
        <end position="525"/>
    </location>
</feature>
<feature type="transmembrane region" description="Helical" evidence="2">
    <location>
        <begin position="1134"/>
        <end position="1155"/>
    </location>
</feature>
<protein>
    <submittedName>
        <fullName evidence="5">Uncharacterized protein LOC107217967</fullName>
    </submittedName>
</protein>
<feature type="compositionally biased region" description="Basic and acidic residues" evidence="1">
    <location>
        <begin position="1895"/>
        <end position="1914"/>
    </location>
</feature>
<evidence type="ECO:0000313" key="4">
    <source>
        <dbReference type="Proteomes" id="UP000829291"/>
    </source>
</evidence>
<keyword evidence="2" id="KW-0812">Transmembrane</keyword>
<evidence type="ECO:0000313" key="5">
    <source>
        <dbReference type="RefSeq" id="XP_015511176.1"/>
    </source>
</evidence>
<feature type="region of interest" description="Disordered" evidence="1">
    <location>
        <begin position="155"/>
        <end position="300"/>
    </location>
</feature>
<dbReference type="PANTHER" id="PTHR11161:SF4">
    <property type="entry name" value="DROP DEAD"/>
    <property type="match status" value="1"/>
</dbReference>
<feature type="compositionally biased region" description="Basic and acidic residues" evidence="1">
    <location>
        <begin position="557"/>
        <end position="574"/>
    </location>
</feature>
<feature type="compositionally biased region" description="Basic and acidic residues" evidence="1">
    <location>
        <begin position="1771"/>
        <end position="1786"/>
    </location>
</feature>
<gene>
    <name evidence="5" type="primary">LOC107217967</name>
</gene>
<feature type="compositionally biased region" description="Polar residues" evidence="1">
    <location>
        <begin position="1855"/>
        <end position="1868"/>
    </location>
</feature>
<dbReference type="Pfam" id="PF01757">
    <property type="entry name" value="Acyl_transf_3"/>
    <property type="match status" value="1"/>
</dbReference>
<feature type="compositionally biased region" description="Polar residues" evidence="1">
    <location>
        <begin position="98"/>
        <end position="107"/>
    </location>
</feature>
<feature type="compositionally biased region" description="Basic and acidic residues" evidence="1">
    <location>
        <begin position="1807"/>
        <end position="1833"/>
    </location>
</feature>
<feature type="region of interest" description="Disordered" evidence="1">
    <location>
        <begin position="1758"/>
        <end position="1925"/>
    </location>
</feature>
<reference evidence="5" key="1">
    <citation type="submission" date="2025-08" db="UniProtKB">
        <authorList>
            <consortium name="RefSeq"/>
        </authorList>
    </citation>
    <scope>IDENTIFICATION</scope>
    <source>
        <tissue evidence="5">Thorax and Abdomen</tissue>
    </source>
</reference>
<feature type="compositionally biased region" description="Acidic residues" evidence="1">
    <location>
        <begin position="179"/>
        <end position="234"/>
    </location>
</feature>
<feature type="transmembrane region" description="Helical" evidence="2">
    <location>
        <begin position="929"/>
        <end position="946"/>
    </location>
</feature>
<keyword evidence="4" id="KW-1185">Reference proteome</keyword>
<dbReference type="PANTHER" id="PTHR11161">
    <property type="entry name" value="O-ACYLTRANSFERASE"/>
    <property type="match status" value="1"/>
</dbReference>
<dbReference type="OrthoDB" id="8196286at2759"/>
<feature type="compositionally biased region" description="Acidic residues" evidence="1">
    <location>
        <begin position="242"/>
        <end position="253"/>
    </location>
</feature>
<name>A0A6J0BAC0_NEOLC</name>
<keyword evidence="2" id="KW-0472">Membrane</keyword>
<feature type="compositionally biased region" description="Basic and acidic residues" evidence="1">
    <location>
        <begin position="114"/>
        <end position="123"/>
    </location>
</feature>
<feature type="compositionally biased region" description="Basic and acidic residues" evidence="1">
    <location>
        <begin position="422"/>
        <end position="434"/>
    </location>
</feature>
<feature type="transmembrane region" description="Helical" evidence="2">
    <location>
        <begin position="1167"/>
        <end position="1189"/>
    </location>
</feature>
<dbReference type="SMART" id="SM00703">
    <property type="entry name" value="NRF"/>
    <property type="match status" value="1"/>
</dbReference>
<dbReference type="RefSeq" id="XP_015511176.1">
    <property type="nucleotide sequence ID" value="XM_015655690.2"/>
</dbReference>
<feature type="compositionally biased region" description="Basic and acidic residues" evidence="1">
    <location>
        <begin position="1392"/>
        <end position="1466"/>
    </location>
</feature>
<feature type="compositionally biased region" description="Acidic residues" evidence="1">
    <location>
        <begin position="279"/>
        <end position="294"/>
    </location>
</feature>
<feature type="region of interest" description="Disordered" evidence="1">
    <location>
        <begin position="400"/>
        <end position="438"/>
    </location>
</feature>
<feature type="region of interest" description="Disordered" evidence="1">
    <location>
        <begin position="1373"/>
        <end position="1537"/>
    </location>
</feature>
<evidence type="ECO:0000256" key="1">
    <source>
        <dbReference type="SAM" id="MobiDB-lite"/>
    </source>
</evidence>
<feature type="region of interest" description="Disordered" evidence="1">
    <location>
        <begin position="98"/>
        <end position="123"/>
    </location>
</feature>
<dbReference type="GO" id="GO:0016747">
    <property type="term" value="F:acyltransferase activity, transferring groups other than amino-acyl groups"/>
    <property type="evidence" value="ECO:0007669"/>
    <property type="project" value="InterPro"/>
</dbReference>
<feature type="transmembrane region" description="Helical" evidence="2">
    <location>
        <begin position="782"/>
        <end position="801"/>
    </location>
</feature>
<feature type="compositionally biased region" description="Polar residues" evidence="1">
    <location>
        <begin position="164"/>
        <end position="176"/>
    </location>
</feature>
<evidence type="ECO:0000259" key="3">
    <source>
        <dbReference type="SMART" id="SM00703"/>
    </source>
</evidence>
<feature type="compositionally biased region" description="Basic and acidic residues" evidence="1">
    <location>
        <begin position="476"/>
        <end position="495"/>
    </location>
</feature>
<feature type="compositionally biased region" description="Basic and acidic residues" evidence="1">
    <location>
        <begin position="1648"/>
        <end position="1665"/>
    </location>
</feature>
<organism evidence="5">
    <name type="scientific">Neodiprion lecontei</name>
    <name type="common">Redheaded pine sawfly</name>
    <dbReference type="NCBI Taxonomy" id="441921"/>
    <lineage>
        <taxon>Eukaryota</taxon>
        <taxon>Metazoa</taxon>
        <taxon>Ecdysozoa</taxon>
        <taxon>Arthropoda</taxon>
        <taxon>Hexapoda</taxon>
        <taxon>Insecta</taxon>
        <taxon>Pterygota</taxon>
        <taxon>Neoptera</taxon>
        <taxon>Endopterygota</taxon>
        <taxon>Hymenoptera</taxon>
        <taxon>Tenthredinoidea</taxon>
        <taxon>Diprionidae</taxon>
        <taxon>Diprioninae</taxon>
        <taxon>Neodiprion</taxon>
    </lineage>
</organism>